<dbReference type="Proteomes" id="UP001589836">
    <property type="component" value="Unassembled WGS sequence"/>
</dbReference>
<name>A0ABV6LM53_9BACI</name>
<dbReference type="HAMAP" id="MF_01145">
    <property type="entry name" value="Foldase_PrsA"/>
    <property type="match status" value="1"/>
</dbReference>
<dbReference type="PANTHER" id="PTHR47245:SF1">
    <property type="entry name" value="FOLDASE PROTEIN PRSA"/>
    <property type="match status" value="1"/>
</dbReference>
<evidence type="ECO:0000256" key="1">
    <source>
        <dbReference type="ARBA" id="ARBA00000971"/>
    </source>
</evidence>
<dbReference type="InterPro" id="IPR000297">
    <property type="entry name" value="PPIase_PpiC"/>
</dbReference>
<feature type="compositionally biased region" description="Acidic residues" evidence="12">
    <location>
        <begin position="291"/>
        <end position="304"/>
    </location>
</feature>
<dbReference type="Gene3D" id="3.10.50.40">
    <property type="match status" value="1"/>
</dbReference>
<evidence type="ECO:0000256" key="10">
    <source>
        <dbReference type="ARBA" id="ARBA00023288"/>
    </source>
</evidence>
<dbReference type="PROSITE" id="PS50198">
    <property type="entry name" value="PPIC_PPIASE_2"/>
    <property type="match status" value="1"/>
</dbReference>
<comment type="function">
    <text evidence="11">Plays a major role in protein secretion by helping the post-translocational extracellular folding of several secreted proteins.</text>
</comment>
<dbReference type="Gene3D" id="1.10.3120.10">
    <property type="entry name" value="Trigger factor, C-terminal domain"/>
    <property type="match status" value="1"/>
</dbReference>
<keyword evidence="6 11" id="KW-0697">Rotamase</keyword>
<dbReference type="InterPro" id="IPR050245">
    <property type="entry name" value="PrsA_foldase"/>
</dbReference>
<organism evidence="15 16">
    <name type="scientific">Pontibacillus salicampi</name>
    <dbReference type="NCBI Taxonomy" id="1449801"/>
    <lineage>
        <taxon>Bacteria</taxon>
        <taxon>Bacillati</taxon>
        <taxon>Bacillota</taxon>
        <taxon>Bacilli</taxon>
        <taxon>Bacillales</taxon>
        <taxon>Bacillaceae</taxon>
        <taxon>Pontibacillus</taxon>
    </lineage>
</organism>
<reference evidence="15 16" key="1">
    <citation type="submission" date="2024-09" db="EMBL/GenBank/DDBJ databases">
        <authorList>
            <person name="Sun Q."/>
            <person name="Mori K."/>
        </authorList>
    </citation>
    <scope>NUCLEOTIDE SEQUENCE [LARGE SCALE GENOMIC DNA]</scope>
    <source>
        <strain evidence="15 16">NCAIM B.02529</strain>
    </source>
</reference>
<evidence type="ECO:0000256" key="11">
    <source>
        <dbReference type="HAMAP-Rule" id="MF_01145"/>
    </source>
</evidence>
<dbReference type="SUPFAM" id="SSF54534">
    <property type="entry name" value="FKBP-like"/>
    <property type="match status" value="1"/>
</dbReference>
<keyword evidence="5 11" id="KW-0732">Signal</keyword>
<evidence type="ECO:0000313" key="16">
    <source>
        <dbReference type="Proteomes" id="UP001589836"/>
    </source>
</evidence>
<feature type="region of interest" description="Disordered" evidence="12">
    <location>
        <begin position="173"/>
        <end position="194"/>
    </location>
</feature>
<evidence type="ECO:0000256" key="4">
    <source>
        <dbReference type="ARBA" id="ARBA00022475"/>
    </source>
</evidence>
<feature type="chain" id="PRO_5046790881" description="Foldase protein PrsA" evidence="13">
    <location>
        <begin position="22"/>
        <end position="304"/>
    </location>
</feature>
<feature type="domain" description="PpiC" evidence="14">
    <location>
        <begin position="139"/>
        <end position="229"/>
    </location>
</feature>
<proteinExistence type="inferred from homology"/>
<evidence type="ECO:0000256" key="7">
    <source>
        <dbReference type="ARBA" id="ARBA00023136"/>
    </source>
</evidence>
<dbReference type="SUPFAM" id="SSF109998">
    <property type="entry name" value="Triger factor/SurA peptide-binding domain-like"/>
    <property type="match status" value="1"/>
</dbReference>
<dbReference type="EMBL" id="JBHLTP010000004">
    <property type="protein sequence ID" value="MFC0523491.1"/>
    <property type="molecule type" value="Genomic_DNA"/>
</dbReference>
<dbReference type="GO" id="GO:0003755">
    <property type="term" value="F:peptidyl-prolyl cis-trans isomerase activity"/>
    <property type="evidence" value="ECO:0007669"/>
    <property type="project" value="UniProtKB-EC"/>
</dbReference>
<evidence type="ECO:0000256" key="5">
    <source>
        <dbReference type="ARBA" id="ARBA00022729"/>
    </source>
</evidence>
<sequence length="304" mass="34027">MKKIALTTTLAAGLLALTACSNSEGNSEVVVESSNGNVTKEELYTELKDRYGDQVVKEMVMTEVLSDDYEVTDEEVEEEMNKMKEQYGDQFGAVLQQSGFKDEEAFKKFLKDRMLEQKAMKSTIDVTDEDVNNRYERMQTELEASHILLESEEKAKEVAEMVKKGDKSFAELAKEHSTGPSSSKGGELGTFSAGTMDPAFEDAAYSLDKGEVSEPIKSSFGWHIIKLTGKSEKEEAKPLDEMKEDIKEEIRSQKLSSMSEEERQAILDKVLEDADVQVKDEQFKDLFEASSSEESDSESSDSEE</sequence>
<accession>A0ABV6LM53</accession>
<keyword evidence="7 11" id="KW-0472">Membrane</keyword>
<evidence type="ECO:0000256" key="6">
    <source>
        <dbReference type="ARBA" id="ARBA00023110"/>
    </source>
</evidence>
<comment type="subcellular location">
    <subcellularLocation>
        <location evidence="2 11">Cell membrane</location>
        <topology evidence="2 11">Lipid-anchor</topology>
    </subcellularLocation>
</comment>
<dbReference type="InterPro" id="IPR023058">
    <property type="entry name" value="PPIase_PpiC_CS"/>
</dbReference>
<dbReference type="InterPro" id="IPR037041">
    <property type="entry name" value="Trigger_fac_C_sf"/>
</dbReference>
<dbReference type="PROSITE" id="PS51257">
    <property type="entry name" value="PROKAR_LIPOPROTEIN"/>
    <property type="match status" value="1"/>
</dbReference>
<dbReference type="InterPro" id="IPR046357">
    <property type="entry name" value="PPIase_dom_sf"/>
</dbReference>
<evidence type="ECO:0000313" key="15">
    <source>
        <dbReference type="EMBL" id="MFC0523491.1"/>
    </source>
</evidence>
<dbReference type="InterPro" id="IPR027304">
    <property type="entry name" value="Trigger_fact/SurA_dom_sf"/>
</dbReference>
<keyword evidence="9 11" id="KW-0413">Isomerase</keyword>
<feature type="signal peptide" evidence="13">
    <location>
        <begin position="1"/>
        <end position="21"/>
    </location>
</feature>
<dbReference type="PROSITE" id="PS01096">
    <property type="entry name" value="PPIC_PPIASE_1"/>
    <property type="match status" value="1"/>
</dbReference>
<keyword evidence="4 11" id="KW-1003">Cell membrane</keyword>
<comment type="catalytic activity">
    <reaction evidence="1 11">
        <text>[protein]-peptidylproline (omega=180) = [protein]-peptidylproline (omega=0)</text>
        <dbReference type="Rhea" id="RHEA:16237"/>
        <dbReference type="Rhea" id="RHEA-COMP:10747"/>
        <dbReference type="Rhea" id="RHEA-COMP:10748"/>
        <dbReference type="ChEBI" id="CHEBI:83833"/>
        <dbReference type="ChEBI" id="CHEBI:83834"/>
        <dbReference type="EC" id="5.2.1.8"/>
    </reaction>
</comment>
<feature type="region of interest" description="Disordered" evidence="12">
    <location>
        <begin position="282"/>
        <end position="304"/>
    </location>
</feature>
<keyword evidence="8 11" id="KW-0564">Palmitate</keyword>
<evidence type="ECO:0000256" key="12">
    <source>
        <dbReference type="SAM" id="MobiDB-lite"/>
    </source>
</evidence>
<evidence type="ECO:0000256" key="8">
    <source>
        <dbReference type="ARBA" id="ARBA00023139"/>
    </source>
</evidence>
<keyword evidence="10 11" id="KW-0449">Lipoprotein</keyword>
<dbReference type="PANTHER" id="PTHR47245">
    <property type="entry name" value="PEPTIDYLPROLYL ISOMERASE"/>
    <property type="match status" value="1"/>
</dbReference>
<keyword evidence="16" id="KW-1185">Reference proteome</keyword>
<evidence type="ECO:0000256" key="3">
    <source>
        <dbReference type="ARBA" id="ARBA00006071"/>
    </source>
</evidence>
<dbReference type="Pfam" id="PF00639">
    <property type="entry name" value="Rotamase"/>
    <property type="match status" value="1"/>
</dbReference>
<protein>
    <recommendedName>
        <fullName evidence="11">Foldase protein PrsA</fullName>
        <ecNumber evidence="11">5.2.1.8</ecNumber>
    </recommendedName>
</protein>
<feature type="region of interest" description="Disordered" evidence="12">
    <location>
        <begin position="231"/>
        <end position="262"/>
    </location>
</feature>
<evidence type="ECO:0000256" key="9">
    <source>
        <dbReference type="ARBA" id="ARBA00023235"/>
    </source>
</evidence>
<feature type="compositionally biased region" description="Basic and acidic residues" evidence="12">
    <location>
        <begin position="231"/>
        <end position="252"/>
    </location>
</feature>
<dbReference type="InterPro" id="IPR023059">
    <property type="entry name" value="Foldase_PrsA"/>
</dbReference>
<gene>
    <name evidence="11" type="primary">prsA</name>
    <name evidence="15" type="ORF">ACFFGV_07820</name>
</gene>
<dbReference type="EC" id="5.2.1.8" evidence="11"/>
<evidence type="ECO:0000259" key="14">
    <source>
        <dbReference type="PROSITE" id="PS50198"/>
    </source>
</evidence>
<evidence type="ECO:0000256" key="2">
    <source>
        <dbReference type="ARBA" id="ARBA00004193"/>
    </source>
</evidence>
<comment type="caution">
    <text evidence="15">The sequence shown here is derived from an EMBL/GenBank/DDBJ whole genome shotgun (WGS) entry which is preliminary data.</text>
</comment>
<evidence type="ECO:0000256" key="13">
    <source>
        <dbReference type="SAM" id="SignalP"/>
    </source>
</evidence>
<comment type="similarity">
    <text evidence="3 11">Belongs to the PrsA family.</text>
</comment>
<dbReference type="RefSeq" id="WP_377346337.1">
    <property type="nucleotide sequence ID" value="NZ_JBHLTP010000004.1"/>
</dbReference>